<reference evidence="2" key="1">
    <citation type="journal article" date="2014" name="Front. Microbiol.">
        <title>High frequency of phylogenetically diverse reductive dehalogenase-homologous genes in deep subseafloor sedimentary metagenomes.</title>
        <authorList>
            <person name="Kawai M."/>
            <person name="Futagami T."/>
            <person name="Toyoda A."/>
            <person name="Takaki Y."/>
            <person name="Nishi S."/>
            <person name="Hori S."/>
            <person name="Arai W."/>
            <person name="Tsubouchi T."/>
            <person name="Morono Y."/>
            <person name="Uchiyama I."/>
            <person name="Ito T."/>
            <person name="Fujiyama A."/>
            <person name="Inagaki F."/>
            <person name="Takami H."/>
        </authorList>
    </citation>
    <scope>NUCLEOTIDE SEQUENCE</scope>
    <source>
        <strain evidence="2">Expedition CK06-06</strain>
    </source>
</reference>
<feature type="non-terminal residue" evidence="2">
    <location>
        <position position="1"/>
    </location>
</feature>
<accession>X0TA32</accession>
<dbReference type="EMBL" id="BARS01016754">
    <property type="protein sequence ID" value="GAF90373.1"/>
    <property type="molecule type" value="Genomic_DNA"/>
</dbReference>
<gene>
    <name evidence="2" type="ORF">S01H1_27504</name>
</gene>
<proteinExistence type="predicted"/>
<sequence>GKKAEKKLRYTYELLDRHDSSTNTHSMARTTGYTATLALRMIAQDLYAQKGISAPEFIGQWPECVRYMLRGLENRGVVYKETAETIEDEQLKP</sequence>
<dbReference type="AlphaFoldDB" id="X0TA32"/>
<name>X0TA32_9ZZZZ</name>
<organism evidence="2">
    <name type="scientific">marine sediment metagenome</name>
    <dbReference type="NCBI Taxonomy" id="412755"/>
    <lineage>
        <taxon>unclassified sequences</taxon>
        <taxon>metagenomes</taxon>
        <taxon>ecological metagenomes</taxon>
    </lineage>
</organism>
<evidence type="ECO:0000259" key="1">
    <source>
        <dbReference type="Pfam" id="PF16653"/>
    </source>
</evidence>
<dbReference type="Pfam" id="PF16653">
    <property type="entry name" value="Sacchrp_dh_C"/>
    <property type="match status" value="1"/>
</dbReference>
<protein>
    <recommendedName>
        <fullName evidence="1">Saccharopine dehydrogenase-like C-terminal domain-containing protein</fullName>
    </recommendedName>
</protein>
<evidence type="ECO:0000313" key="2">
    <source>
        <dbReference type="EMBL" id="GAF90373.1"/>
    </source>
</evidence>
<dbReference type="InterPro" id="IPR032095">
    <property type="entry name" value="Sacchrp_dh-like_C"/>
</dbReference>
<feature type="domain" description="Saccharopine dehydrogenase-like C-terminal" evidence="1">
    <location>
        <begin position="6"/>
        <end position="77"/>
    </location>
</feature>
<dbReference type="Gene3D" id="3.40.50.720">
    <property type="entry name" value="NAD(P)-binding Rossmann-like Domain"/>
    <property type="match status" value="1"/>
</dbReference>
<comment type="caution">
    <text evidence="2">The sequence shown here is derived from an EMBL/GenBank/DDBJ whole genome shotgun (WGS) entry which is preliminary data.</text>
</comment>